<dbReference type="SUPFAM" id="SSF55781">
    <property type="entry name" value="GAF domain-like"/>
    <property type="match status" value="1"/>
</dbReference>
<evidence type="ECO:0000256" key="2">
    <source>
        <dbReference type="ARBA" id="ARBA00023125"/>
    </source>
</evidence>
<evidence type="ECO:0000313" key="7">
    <source>
        <dbReference type="Proteomes" id="UP000193409"/>
    </source>
</evidence>
<dbReference type="InterPro" id="IPR036388">
    <property type="entry name" value="WH-like_DNA-bd_sf"/>
</dbReference>
<keyword evidence="3" id="KW-0804">Transcription</keyword>
<dbReference type="PANTHER" id="PTHR30136:SF24">
    <property type="entry name" value="HTH-TYPE TRANSCRIPTIONAL REPRESSOR ALLR"/>
    <property type="match status" value="1"/>
</dbReference>
<evidence type="ECO:0000313" key="6">
    <source>
        <dbReference type="EMBL" id="SLN43010.1"/>
    </source>
</evidence>
<feature type="domain" description="IclR-ED" evidence="5">
    <location>
        <begin position="77"/>
        <end position="258"/>
    </location>
</feature>
<protein>
    <submittedName>
        <fullName evidence="6">Acetate operon repressor</fullName>
    </submittedName>
</protein>
<dbReference type="PANTHER" id="PTHR30136">
    <property type="entry name" value="HELIX-TURN-HELIX TRANSCRIPTIONAL REGULATOR, ICLR FAMILY"/>
    <property type="match status" value="1"/>
</dbReference>
<evidence type="ECO:0000259" key="5">
    <source>
        <dbReference type="PROSITE" id="PS51078"/>
    </source>
</evidence>
<name>A0A1Y5SQK3_9RHOB</name>
<dbReference type="InterPro" id="IPR029016">
    <property type="entry name" value="GAF-like_dom_sf"/>
</dbReference>
<dbReference type="Proteomes" id="UP000193409">
    <property type="component" value="Unassembled WGS sequence"/>
</dbReference>
<gene>
    <name evidence="6" type="primary">iclR</name>
    <name evidence="6" type="ORF">PSA7680_02141</name>
</gene>
<evidence type="ECO:0000256" key="3">
    <source>
        <dbReference type="ARBA" id="ARBA00023163"/>
    </source>
</evidence>
<dbReference type="GO" id="GO:0003677">
    <property type="term" value="F:DNA binding"/>
    <property type="evidence" value="ECO:0007669"/>
    <property type="project" value="UniProtKB-KW"/>
</dbReference>
<dbReference type="PROSITE" id="PS51078">
    <property type="entry name" value="ICLR_ED"/>
    <property type="match status" value="1"/>
</dbReference>
<dbReference type="InterPro" id="IPR005471">
    <property type="entry name" value="Tscrpt_reg_IclR_N"/>
</dbReference>
<organism evidence="6 7">
    <name type="scientific">Pseudoruegeria aquimaris</name>
    <dbReference type="NCBI Taxonomy" id="393663"/>
    <lineage>
        <taxon>Bacteria</taxon>
        <taxon>Pseudomonadati</taxon>
        <taxon>Pseudomonadota</taxon>
        <taxon>Alphaproteobacteria</taxon>
        <taxon>Rhodobacterales</taxon>
        <taxon>Roseobacteraceae</taxon>
        <taxon>Pseudoruegeria</taxon>
    </lineage>
</organism>
<keyword evidence="2" id="KW-0238">DNA-binding</keyword>
<evidence type="ECO:0000259" key="4">
    <source>
        <dbReference type="PROSITE" id="PS51077"/>
    </source>
</evidence>
<dbReference type="RefSeq" id="WP_085868696.1">
    <property type="nucleotide sequence ID" value="NZ_FWFQ01000014.1"/>
</dbReference>
<dbReference type="Pfam" id="PF01614">
    <property type="entry name" value="IclR_C"/>
    <property type="match status" value="1"/>
</dbReference>
<dbReference type="EMBL" id="FWFQ01000014">
    <property type="protein sequence ID" value="SLN43010.1"/>
    <property type="molecule type" value="Genomic_DNA"/>
</dbReference>
<keyword evidence="1" id="KW-0805">Transcription regulation</keyword>
<dbReference type="Gene3D" id="1.10.10.10">
    <property type="entry name" value="Winged helix-like DNA-binding domain superfamily/Winged helix DNA-binding domain"/>
    <property type="match status" value="1"/>
</dbReference>
<dbReference type="AlphaFoldDB" id="A0A1Y5SQK3"/>
<reference evidence="6 7" key="1">
    <citation type="submission" date="2017-03" db="EMBL/GenBank/DDBJ databases">
        <authorList>
            <person name="Afonso C.L."/>
            <person name="Miller P.J."/>
            <person name="Scott M.A."/>
            <person name="Spackman E."/>
            <person name="Goraichik I."/>
            <person name="Dimitrov K.M."/>
            <person name="Suarez D.L."/>
            <person name="Swayne D.E."/>
        </authorList>
    </citation>
    <scope>NUCLEOTIDE SEQUENCE [LARGE SCALE GENOMIC DNA]</scope>
    <source>
        <strain evidence="6 7">CECT 7680</strain>
    </source>
</reference>
<dbReference type="GO" id="GO:0045892">
    <property type="term" value="P:negative regulation of DNA-templated transcription"/>
    <property type="evidence" value="ECO:0007669"/>
    <property type="project" value="TreeGrafter"/>
</dbReference>
<sequence length="258" mass="28361">MPEVAPAPDSKGQVPPNVRLLLLLEEVARRGVPVSSTALAEALDLPKATMHRLLATAEEQGFLQRDADGRSFGPGHRMRKLAANTLSSQRIRTERLFIMRHLAATVGETCNLAAPGRSGMIYLDRVETHWPLRIQLPIGTQVPFHCTASGKMYLSSLRSDKLERLLGWLELDAHTEHSIQDERALLADLEATRKRGFATDNEEFMAGMVAVAVPIRDTEGRLLTTLSIHAPTQRHSVESLVADIAPLKDAAQQMAALI</sequence>
<feature type="domain" description="HTH iclR-type" evidence="4">
    <location>
        <begin position="14"/>
        <end position="76"/>
    </location>
</feature>
<dbReference type="SUPFAM" id="SSF46785">
    <property type="entry name" value="Winged helix' DNA-binding domain"/>
    <property type="match status" value="1"/>
</dbReference>
<dbReference type="PROSITE" id="PS51077">
    <property type="entry name" value="HTH_ICLR"/>
    <property type="match status" value="1"/>
</dbReference>
<keyword evidence="7" id="KW-1185">Reference proteome</keyword>
<accession>A0A1Y5SQK3</accession>
<evidence type="ECO:0000256" key="1">
    <source>
        <dbReference type="ARBA" id="ARBA00023015"/>
    </source>
</evidence>
<proteinExistence type="predicted"/>
<dbReference type="Gene3D" id="3.30.450.40">
    <property type="match status" value="1"/>
</dbReference>
<dbReference type="SMART" id="SM00346">
    <property type="entry name" value="HTH_ICLR"/>
    <property type="match status" value="1"/>
</dbReference>
<dbReference type="InterPro" id="IPR014757">
    <property type="entry name" value="Tscrpt_reg_IclR_C"/>
</dbReference>
<dbReference type="GO" id="GO:0003700">
    <property type="term" value="F:DNA-binding transcription factor activity"/>
    <property type="evidence" value="ECO:0007669"/>
    <property type="project" value="TreeGrafter"/>
</dbReference>
<dbReference type="InterPro" id="IPR036390">
    <property type="entry name" value="WH_DNA-bd_sf"/>
</dbReference>
<dbReference type="InterPro" id="IPR050707">
    <property type="entry name" value="HTH_MetabolicPath_Reg"/>
</dbReference>
<dbReference type="Pfam" id="PF09339">
    <property type="entry name" value="HTH_IclR"/>
    <property type="match status" value="1"/>
</dbReference>
<dbReference type="OrthoDB" id="6057486at2"/>